<dbReference type="Pfam" id="PF00155">
    <property type="entry name" value="Aminotran_1_2"/>
    <property type="match status" value="1"/>
</dbReference>
<evidence type="ECO:0000256" key="2">
    <source>
        <dbReference type="ARBA" id="ARBA00022898"/>
    </source>
</evidence>
<dbReference type="EMBL" id="DF977451">
    <property type="protein sequence ID" value="GAP84010.1"/>
    <property type="molecule type" value="Genomic_DNA"/>
</dbReference>
<dbReference type="InterPro" id="IPR015422">
    <property type="entry name" value="PyrdxlP-dep_Trfase_small"/>
</dbReference>
<dbReference type="InterPro" id="IPR004839">
    <property type="entry name" value="Aminotransferase_I/II_large"/>
</dbReference>
<evidence type="ECO:0000259" key="3">
    <source>
        <dbReference type="Pfam" id="PF00155"/>
    </source>
</evidence>
<dbReference type="PANTHER" id="PTHR43795">
    <property type="entry name" value="BIFUNCTIONAL ASPARTATE AMINOTRANSFERASE AND GLUTAMATE/ASPARTATE-PREPHENATE AMINOTRANSFERASE-RELATED"/>
    <property type="match status" value="1"/>
</dbReference>
<evidence type="ECO:0000313" key="4">
    <source>
        <dbReference type="EMBL" id="GAP84010.1"/>
    </source>
</evidence>
<dbReference type="GO" id="GO:0006520">
    <property type="term" value="P:amino acid metabolic process"/>
    <property type="evidence" value="ECO:0007669"/>
    <property type="project" value="TreeGrafter"/>
</dbReference>
<dbReference type="STRING" id="77044.A0A1S7UL40"/>
<feature type="domain" description="Aminotransferase class I/classII large" evidence="3">
    <location>
        <begin position="66"/>
        <end position="413"/>
    </location>
</feature>
<dbReference type="InterPro" id="IPR015421">
    <property type="entry name" value="PyrdxlP-dep_Trfase_major"/>
</dbReference>
<dbReference type="Gene3D" id="3.90.1150.10">
    <property type="entry name" value="Aspartate Aminotransferase, domain 1"/>
    <property type="match status" value="1"/>
</dbReference>
<dbReference type="CDD" id="cd00609">
    <property type="entry name" value="AAT_like"/>
    <property type="match status" value="1"/>
</dbReference>
<evidence type="ECO:0000313" key="5">
    <source>
        <dbReference type="Proteomes" id="UP000054516"/>
    </source>
</evidence>
<comment type="similarity">
    <text evidence="1">Belongs to the class-I pyridoxal-phosphate-dependent aminotransferase family.</text>
</comment>
<dbReference type="OrthoDB" id="7042322at2759"/>
<dbReference type="PROSITE" id="PS00105">
    <property type="entry name" value="AA_TRANSFER_CLASS_1"/>
    <property type="match status" value="1"/>
</dbReference>
<reference evidence="4" key="1">
    <citation type="submission" date="2016-03" db="EMBL/GenBank/DDBJ databases">
        <title>Draft genome sequence of Rosellinia necatrix.</title>
        <authorList>
            <person name="Kanematsu S."/>
        </authorList>
    </citation>
    <scope>NUCLEOTIDE SEQUENCE [LARGE SCALE GENOMIC DNA]</scope>
    <source>
        <strain evidence="4">W97</strain>
    </source>
</reference>
<accession>A0A1S7UL40</accession>
<dbReference type="Proteomes" id="UP000054516">
    <property type="component" value="Unassembled WGS sequence"/>
</dbReference>
<keyword evidence="2" id="KW-0663">Pyridoxal phosphate</keyword>
<name>A0A1S7UL40_ROSNE</name>
<dbReference type="SUPFAM" id="SSF53383">
    <property type="entry name" value="PLP-dependent transferases"/>
    <property type="match status" value="1"/>
</dbReference>
<organism evidence="4">
    <name type="scientific">Rosellinia necatrix</name>
    <name type="common">White root-rot fungus</name>
    <dbReference type="NCBI Taxonomy" id="77044"/>
    <lineage>
        <taxon>Eukaryota</taxon>
        <taxon>Fungi</taxon>
        <taxon>Dikarya</taxon>
        <taxon>Ascomycota</taxon>
        <taxon>Pezizomycotina</taxon>
        <taxon>Sordariomycetes</taxon>
        <taxon>Xylariomycetidae</taxon>
        <taxon>Xylariales</taxon>
        <taxon>Xylariaceae</taxon>
        <taxon>Rosellinia</taxon>
    </lineage>
</organism>
<dbReference type="InterPro" id="IPR004838">
    <property type="entry name" value="NHTrfase_class1_PyrdxlP-BS"/>
</dbReference>
<dbReference type="PRINTS" id="PR00753">
    <property type="entry name" value="ACCSYNTHASE"/>
</dbReference>
<keyword evidence="5" id="KW-1185">Reference proteome</keyword>
<proteinExistence type="inferred from homology"/>
<dbReference type="OMA" id="WIDLSKC"/>
<gene>
    <name evidence="4" type="ORF">SAMD00023353_0602190</name>
</gene>
<dbReference type="PANTHER" id="PTHR43795:SF39">
    <property type="entry name" value="AMINOTRANSFERASE CLASS I_CLASSII DOMAIN-CONTAINING PROTEIN"/>
    <property type="match status" value="1"/>
</dbReference>
<dbReference type="InterPro" id="IPR050478">
    <property type="entry name" value="Ethylene_sulfur-biosynth"/>
</dbReference>
<dbReference type="AlphaFoldDB" id="A0A1S7UL40"/>
<evidence type="ECO:0000256" key="1">
    <source>
        <dbReference type="ARBA" id="ARBA00007441"/>
    </source>
</evidence>
<dbReference type="InterPro" id="IPR015424">
    <property type="entry name" value="PyrdxlP-dep_Trfase"/>
</dbReference>
<dbReference type="Gene3D" id="3.40.640.10">
    <property type="entry name" value="Type I PLP-dependent aspartate aminotransferase-like (Major domain)"/>
    <property type="match status" value="1"/>
</dbReference>
<protein>
    <submittedName>
        <fullName evidence="4">Putative classes I and II family</fullName>
    </submittedName>
</protein>
<dbReference type="GO" id="GO:0030170">
    <property type="term" value="F:pyridoxal phosphate binding"/>
    <property type="evidence" value="ECO:0007669"/>
    <property type="project" value="InterPro"/>
</dbReference>
<dbReference type="GO" id="GO:0008483">
    <property type="term" value="F:transaminase activity"/>
    <property type="evidence" value="ECO:0007669"/>
    <property type="project" value="TreeGrafter"/>
</dbReference>
<sequence>MLSARGARWAKIGYAHGAQNRFHPTENPQGMVSFDNAENWLMHSDLTRFINKLNFDESCCAYGEGYTGTLRLRAAMANHINNHFEPAHRIDAEEITFAAGVTDLNEACALVTCNPDADEAIMLGRPVYGAFSRDLCMRTGVGLEYVPVGDTDQFSPACVAAFDAGYEAAKSRGKTVRALIICNPHNPLGQCYPRETLVGLLQLCARKGIHLISDEIYALSVYNRNDRKCEVFTSIRSIDFSGIIDPRQVHVLYGMSKDFGAGGMRLGCVISQNREFTDAVRSRCRFASPSQFSMEIAASLLEDQDYIRSFLEESHARLLQNRLLAESLLSRAGIDFHDKGNAGLFIWLDLNPFLPITETNGDGWSAQRLLSERLEQAGVSMSTGESYRAPEPGRFRLVFSLDEASLREGIRRISHIASGVAVE</sequence>